<reference evidence="1 2" key="1">
    <citation type="submission" date="2019-02" db="EMBL/GenBank/DDBJ databases">
        <title>Bacteria dissemination in different level of health care in South Africa: the effectiveness of infections prevention and control.</title>
        <authorList>
            <person name="Shobo C."/>
            <person name="Amoako D.G."/>
            <person name="Allam M."/>
            <person name="Ismail A."/>
            <person name="Bester L.A."/>
            <person name="Essack S.Y."/>
        </authorList>
    </citation>
    <scope>NUCLEOTIDE SEQUENCE [LARGE SCALE GENOMIC DNA]</scope>
    <source>
        <strain evidence="1 2">2SIL2</strain>
    </source>
</reference>
<dbReference type="AlphaFoldDB" id="A0A4U3MFJ5"/>
<dbReference type="GO" id="GO:0009024">
    <property type="term" value="F:tagatose-6-phosphate kinase activity"/>
    <property type="evidence" value="ECO:0007669"/>
    <property type="project" value="UniProtKB-EC"/>
</dbReference>
<name>A0A4U3MFJ5_ENTFL</name>
<organism evidence="1 2">
    <name type="scientific">Enterococcus faecalis</name>
    <name type="common">Streptococcus faecalis</name>
    <dbReference type="NCBI Taxonomy" id="1351"/>
    <lineage>
        <taxon>Bacteria</taxon>
        <taxon>Bacillati</taxon>
        <taxon>Bacillota</taxon>
        <taxon>Bacilli</taxon>
        <taxon>Lactobacillales</taxon>
        <taxon>Enterococcaceae</taxon>
        <taxon>Enterococcus</taxon>
    </lineage>
</organism>
<gene>
    <name evidence="1" type="ORF">EY666_07345</name>
</gene>
<dbReference type="InterPro" id="IPR029056">
    <property type="entry name" value="Ribokinase-like"/>
</dbReference>
<dbReference type="EMBL" id="SIYF01000161">
    <property type="protein sequence ID" value="TKK87064.1"/>
    <property type="molecule type" value="Genomic_DNA"/>
</dbReference>
<dbReference type="Proteomes" id="UP000305511">
    <property type="component" value="Unassembled WGS sequence"/>
</dbReference>
<protein>
    <submittedName>
        <fullName evidence="1">Tagatose-6-phosphate kinase</fullName>
        <ecNumber evidence="1">2.7.1.144</ecNumber>
    </submittedName>
</protein>
<evidence type="ECO:0000313" key="2">
    <source>
        <dbReference type="Proteomes" id="UP000305511"/>
    </source>
</evidence>
<keyword evidence="1" id="KW-0418">Kinase</keyword>
<sequence length="48" mass="5186">AKDAPAAELLKWGMAAGMANAQERTTGHVDVENVKKHLMNIQVVEIAK</sequence>
<comment type="caution">
    <text evidence="1">The sequence shown here is derived from an EMBL/GenBank/DDBJ whole genome shotgun (WGS) entry which is preliminary data.</text>
</comment>
<accession>A0A4U3MFJ5</accession>
<evidence type="ECO:0000313" key="1">
    <source>
        <dbReference type="EMBL" id="TKK87064.1"/>
    </source>
</evidence>
<proteinExistence type="predicted"/>
<feature type="non-terminal residue" evidence="1">
    <location>
        <position position="1"/>
    </location>
</feature>
<dbReference type="Gene3D" id="3.40.1190.20">
    <property type="match status" value="1"/>
</dbReference>
<keyword evidence="1" id="KW-0808">Transferase</keyword>
<dbReference type="EC" id="2.7.1.144" evidence="1"/>